<dbReference type="GO" id="GO:0008168">
    <property type="term" value="F:methyltransferase activity"/>
    <property type="evidence" value="ECO:0007669"/>
    <property type="project" value="UniProtKB-KW"/>
</dbReference>
<evidence type="ECO:0000256" key="2">
    <source>
        <dbReference type="ARBA" id="ARBA00022603"/>
    </source>
</evidence>
<sequence length="386" mass="45105">MKGLIQLPYDASVRVILALLERNLLPDAVVRGLTRLLSASRLRSGYKPSSDLQLSDLFHFVHSLKQMPIAIMTEKPKAQHYELPTSFFKLVLGKNFKYRRLIREDDAEEAMLELYCERSQLKDGHTVLDIGCGWGSLSLYIARNYRNCRITGICNSTTQNAFVEEQCREHLLQNVEIIVADISTIEMVASYDRIFSIGMFEHLKNYKDLLHKISKWMERDSLLFVDHFCHKAFAHHFEACLFVEHLNILFERPALAYIKRYIPSSVYIQDINEDDWITRYFFAGGTMPAANLLLYFQDDVSAVNHWLVNGKHYAQTNVLKTLHEEGLKRMDKNLALMKPIMESTYGKEQSLKWTVYWRTFFIAVAELFRYNNGEEWMVALFLFKKK</sequence>
<gene>
    <name evidence="4" type="ORF">MANES_16G083200</name>
</gene>
<dbReference type="GO" id="GO:0032259">
    <property type="term" value="P:methylation"/>
    <property type="evidence" value="ECO:0007669"/>
    <property type="project" value="UniProtKB-KW"/>
</dbReference>
<keyword evidence="3" id="KW-0949">S-adenosyl-L-methionine</keyword>
<dbReference type="EMBL" id="CM004402">
    <property type="protein sequence ID" value="OAY26890.1"/>
    <property type="molecule type" value="Genomic_DNA"/>
</dbReference>
<comment type="similarity">
    <text evidence="1">Belongs to the CFA/CMAS family.</text>
</comment>
<dbReference type="CDD" id="cd02440">
    <property type="entry name" value="AdoMet_MTases"/>
    <property type="match status" value="1"/>
</dbReference>
<accession>A0A2C9UA45</accession>
<keyword evidence="2" id="KW-0489">Methyltransferase</keyword>
<evidence type="ECO:0000313" key="4">
    <source>
        <dbReference type="EMBL" id="OAY26890.1"/>
    </source>
</evidence>
<evidence type="ECO:0000256" key="3">
    <source>
        <dbReference type="ARBA" id="ARBA00022691"/>
    </source>
</evidence>
<dbReference type="AlphaFoldDB" id="A0A2C9UA45"/>
<organism evidence="4">
    <name type="scientific">Manihot esculenta</name>
    <name type="common">Cassava</name>
    <name type="synonym">Jatropha manihot</name>
    <dbReference type="NCBI Taxonomy" id="3983"/>
    <lineage>
        <taxon>Eukaryota</taxon>
        <taxon>Viridiplantae</taxon>
        <taxon>Streptophyta</taxon>
        <taxon>Embryophyta</taxon>
        <taxon>Tracheophyta</taxon>
        <taxon>Spermatophyta</taxon>
        <taxon>Magnoliopsida</taxon>
        <taxon>eudicotyledons</taxon>
        <taxon>Gunneridae</taxon>
        <taxon>Pentapetalae</taxon>
        <taxon>rosids</taxon>
        <taxon>fabids</taxon>
        <taxon>Malpighiales</taxon>
        <taxon>Euphorbiaceae</taxon>
        <taxon>Crotonoideae</taxon>
        <taxon>Manihoteae</taxon>
        <taxon>Manihot</taxon>
    </lineage>
</organism>
<dbReference type="Pfam" id="PF02353">
    <property type="entry name" value="CMAS"/>
    <property type="match status" value="1"/>
</dbReference>
<dbReference type="STRING" id="3983.A0A2C9UA45"/>
<proteinExistence type="inferred from homology"/>
<reference evidence="4" key="1">
    <citation type="submission" date="2016-02" db="EMBL/GenBank/DDBJ databases">
        <title>WGS assembly of Manihot esculenta.</title>
        <authorList>
            <person name="Bredeson J.V."/>
            <person name="Prochnik S.E."/>
            <person name="Lyons J.B."/>
            <person name="Schmutz J."/>
            <person name="Grimwood J."/>
            <person name="Vrebalov J."/>
            <person name="Bart R.S."/>
            <person name="Amuge T."/>
            <person name="Ferguson M.E."/>
            <person name="Green R."/>
            <person name="Putnam N."/>
            <person name="Stites J."/>
            <person name="Rounsley S."/>
            <person name="Rokhsar D.S."/>
        </authorList>
    </citation>
    <scope>NUCLEOTIDE SEQUENCE [LARGE SCALE GENOMIC DNA]</scope>
    <source>
        <tissue evidence="4">Leaf</tissue>
    </source>
</reference>
<evidence type="ECO:0000256" key="1">
    <source>
        <dbReference type="ARBA" id="ARBA00010815"/>
    </source>
</evidence>
<dbReference type="InterPro" id="IPR029063">
    <property type="entry name" value="SAM-dependent_MTases_sf"/>
</dbReference>
<dbReference type="PANTHER" id="PTHR43832:SF1">
    <property type="entry name" value="S-ADENOSYL-L-METHIONINE-DEPENDENT METHYLTRANSFERASES SUPERFAMILY PROTEIN"/>
    <property type="match status" value="1"/>
</dbReference>
<dbReference type="Gene3D" id="3.40.50.150">
    <property type="entry name" value="Vaccinia Virus protein VP39"/>
    <property type="match status" value="1"/>
</dbReference>
<dbReference type="PANTHER" id="PTHR43832">
    <property type="match status" value="1"/>
</dbReference>
<dbReference type="SUPFAM" id="SSF53335">
    <property type="entry name" value="S-adenosyl-L-methionine-dependent methyltransferases"/>
    <property type="match status" value="1"/>
</dbReference>
<protein>
    <submittedName>
        <fullName evidence="4">Uncharacterized protein</fullName>
    </submittedName>
</protein>
<keyword evidence="2" id="KW-0808">Transferase</keyword>
<name>A0A2C9UA45_MANES</name>